<organism evidence="4 5">
    <name type="scientific">Dactylonectria macrodidyma</name>
    <dbReference type="NCBI Taxonomy" id="307937"/>
    <lineage>
        <taxon>Eukaryota</taxon>
        <taxon>Fungi</taxon>
        <taxon>Dikarya</taxon>
        <taxon>Ascomycota</taxon>
        <taxon>Pezizomycotina</taxon>
        <taxon>Sordariomycetes</taxon>
        <taxon>Hypocreomycetidae</taxon>
        <taxon>Hypocreales</taxon>
        <taxon>Nectriaceae</taxon>
        <taxon>Dactylonectria</taxon>
    </lineage>
</organism>
<sequence length="641" mass="73064">MMDTRTLIKYMLIACTAVLAYLWIISKLAPSPSRSRRQVEYGLNSLHQPTEPSSKNRTDTKDWTKTAVIFVHGLGADPTKTWCDGKTCWITDFLPDDIKQEGLDPFVNLFTFDYDSFWVRDANSATLTHTARDLGQELKHRELAQSNLVLIAHSYGGLVVKKALVLNPDLESRAKAVIFLGTPEEFVYDFYECSKEKIRMREWRDSHGRNNTANHSIDVGDETTNSDDSEGNDFAIAASNIIESNSQHSVQDVEYIKCIGILKAFSFISEQDGGLNMHRLVQLVTKQWLDSQSSSTRFSKEALVVVRRRFPYGKFETREVCRRYLPHAYAAMNNRATGSRMARSHLLYNVASFCVYQYWWADAERFVTEAIDINKNVLGEHAHNTRASMHLLGWIFIQTGRWNKAEKIIDQILESAQQESDGDSRDTIALKHELAELYQHQGRLEEAEQLLLVVVDVKTAMDGVEHPDTLFCARALAWVYQRQHRFKEAEQLFLQVLEAQTRTLGVEHFDTLISKHSLSQSYQRQGRLEEAEQLLLRALEASKRTFGAGHTNTITVKHSLATVWKGMGRTEDAIHLMKECALFDKQVLGADHPHTQISLQCLEDWEPSEEVIDRGDASSPEDEGGDLDKEEDGWVTEDDEI</sequence>
<dbReference type="InterPro" id="IPR011990">
    <property type="entry name" value="TPR-like_helical_dom_sf"/>
</dbReference>
<keyword evidence="2" id="KW-0812">Transmembrane</keyword>
<proteinExistence type="predicted"/>
<evidence type="ECO:0000313" key="4">
    <source>
        <dbReference type="EMBL" id="KAH7122884.1"/>
    </source>
</evidence>
<feature type="compositionally biased region" description="Acidic residues" evidence="1">
    <location>
        <begin position="219"/>
        <end position="230"/>
    </location>
</feature>
<dbReference type="PANTHER" id="PTHR46082">
    <property type="entry name" value="ATP/GTP-BINDING PROTEIN-RELATED"/>
    <property type="match status" value="1"/>
</dbReference>
<dbReference type="OrthoDB" id="626167at2759"/>
<dbReference type="EMBL" id="JAGMUV010000023">
    <property type="protein sequence ID" value="KAH7122884.1"/>
    <property type="molecule type" value="Genomic_DNA"/>
</dbReference>
<name>A0A9P9IKP4_9HYPO</name>
<dbReference type="AlphaFoldDB" id="A0A9P9IKP4"/>
<dbReference type="Gene3D" id="1.25.40.10">
    <property type="entry name" value="Tetratricopeptide repeat domain"/>
    <property type="match status" value="2"/>
</dbReference>
<dbReference type="Pfam" id="PF12697">
    <property type="entry name" value="Abhydrolase_6"/>
    <property type="match status" value="1"/>
</dbReference>
<dbReference type="SUPFAM" id="SSF48452">
    <property type="entry name" value="TPR-like"/>
    <property type="match status" value="2"/>
</dbReference>
<keyword evidence="2" id="KW-0472">Membrane</keyword>
<dbReference type="Gene3D" id="3.40.50.1820">
    <property type="entry name" value="alpha/beta hydrolase"/>
    <property type="match status" value="1"/>
</dbReference>
<protein>
    <recommendedName>
        <fullName evidence="3">AB hydrolase-1 domain-containing protein</fullName>
    </recommendedName>
</protein>
<feature type="region of interest" description="Disordered" evidence="1">
    <location>
        <begin position="207"/>
        <end position="230"/>
    </location>
</feature>
<evidence type="ECO:0000259" key="3">
    <source>
        <dbReference type="Pfam" id="PF12697"/>
    </source>
</evidence>
<evidence type="ECO:0000256" key="2">
    <source>
        <dbReference type="SAM" id="Phobius"/>
    </source>
</evidence>
<dbReference type="Pfam" id="PF13424">
    <property type="entry name" value="TPR_12"/>
    <property type="match status" value="3"/>
</dbReference>
<evidence type="ECO:0000313" key="5">
    <source>
        <dbReference type="Proteomes" id="UP000738349"/>
    </source>
</evidence>
<evidence type="ECO:0000256" key="1">
    <source>
        <dbReference type="SAM" id="MobiDB-lite"/>
    </source>
</evidence>
<dbReference type="InterPro" id="IPR053137">
    <property type="entry name" value="NLR-like"/>
</dbReference>
<keyword evidence="5" id="KW-1185">Reference proteome</keyword>
<feature type="compositionally biased region" description="Acidic residues" evidence="1">
    <location>
        <begin position="619"/>
        <end position="641"/>
    </location>
</feature>
<feature type="domain" description="AB hydrolase-1" evidence="3">
    <location>
        <begin position="68"/>
        <end position="162"/>
    </location>
</feature>
<dbReference type="SUPFAM" id="SSF53474">
    <property type="entry name" value="alpha/beta-Hydrolases"/>
    <property type="match status" value="1"/>
</dbReference>
<dbReference type="Proteomes" id="UP000738349">
    <property type="component" value="Unassembled WGS sequence"/>
</dbReference>
<dbReference type="PANTHER" id="PTHR46082:SF6">
    <property type="entry name" value="AAA+ ATPASE DOMAIN-CONTAINING PROTEIN-RELATED"/>
    <property type="match status" value="1"/>
</dbReference>
<dbReference type="InterPro" id="IPR029058">
    <property type="entry name" value="AB_hydrolase_fold"/>
</dbReference>
<feature type="transmembrane region" description="Helical" evidence="2">
    <location>
        <begin position="7"/>
        <end position="26"/>
    </location>
</feature>
<reference evidence="4" key="1">
    <citation type="journal article" date="2021" name="Nat. Commun.">
        <title>Genetic determinants of endophytism in the Arabidopsis root mycobiome.</title>
        <authorList>
            <person name="Mesny F."/>
            <person name="Miyauchi S."/>
            <person name="Thiergart T."/>
            <person name="Pickel B."/>
            <person name="Atanasova L."/>
            <person name="Karlsson M."/>
            <person name="Huettel B."/>
            <person name="Barry K.W."/>
            <person name="Haridas S."/>
            <person name="Chen C."/>
            <person name="Bauer D."/>
            <person name="Andreopoulos W."/>
            <person name="Pangilinan J."/>
            <person name="LaButti K."/>
            <person name="Riley R."/>
            <person name="Lipzen A."/>
            <person name="Clum A."/>
            <person name="Drula E."/>
            <person name="Henrissat B."/>
            <person name="Kohler A."/>
            <person name="Grigoriev I.V."/>
            <person name="Martin F.M."/>
            <person name="Hacquard S."/>
        </authorList>
    </citation>
    <scope>NUCLEOTIDE SEQUENCE</scope>
    <source>
        <strain evidence="4">MPI-CAGE-AT-0147</strain>
    </source>
</reference>
<dbReference type="InterPro" id="IPR000073">
    <property type="entry name" value="AB_hydrolase_1"/>
</dbReference>
<comment type="caution">
    <text evidence="4">The sequence shown here is derived from an EMBL/GenBank/DDBJ whole genome shotgun (WGS) entry which is preliminary data.</text>
</comment>
<accession>A0A9P9IKP4</accession>
<keyword evidence="2" id="KW-1133">Transmembrane helix</keyword>
<gene>
    <name evidence="4" type="ORF">EDB81DRAFT_813163</name>
</gene>
<feature type="region of interest" description="Disordered" evidence="1">
    <location>
        <begin position="608"/>
        <end position="641"/>
    </location>
</feature>